<name>A0A2D0N0G1_FLAN2</name>
<reference evidence="3 4" key="1">
    <citation type="submission" date="2017-10" db="EMBL/GenBank/DDBJ databases">
        <title>The draft genome sequence of Lewinella nigricans NBRC 102662.</title>
        <authorList>
            <person name="Wang K."/>
        </authorList>
    </citation>
    <scope>NUCLEOTIDE SEQUENCE [LARGE SCALE GENOMIC DNA]</scope>
    <source>
        <strain evidence="3 4">NBRC 102662</strain>
    </source>
</reference>
<evidence type="ECO:0000259" key="2">
    <source>
        <dbReference type="Pfam" id="PF01833"/>
    </source>
</evidence>
<dbReference type="InterPro" id="IPR013783">
    <property type="entry name" value="Ig-like_fold"/>
</dbReference>
<sequence>MSYTIFPRNRSLQLKPTRQPGRMLAPDRGCLEKHRIALNTIGISTISGLGGMQLKELITPSPGVVLPNIRGVISSREVSFSNAYRPTGIPGDVVRFDGKAKRLKTRPFPVRFDRNNHLQIGNALLSQQAITMLPIHTAYWVAEHLYLADNTTVVFAEAYRDLVIIAEQITIGENVTFTWAREPLAPPAAPPKAAHGQEGTRSLYLRGQGANGGNGEDNIAVAPTGYRGKDGPNIELWALNIDGQAIFDLAGQHGGQGAKGGDGGDGGRGGQGRTARLNSARFCRSGPGTGGRGGNGGKGGRGGIGGDGGDGGTLKVYAPQSILQAFDTANIFGDFSAGQGGEGGQGGQGGQAGAGGPRGAYVNDLVGNPCSGDFAHSGSAGSPGTNGAVGSSGQPGRSSRNAVRLVGISTDLFREQLQAPAIHTLSQSNGNVGDWLTLHGRNFTQTDTILFNGVACETIFSSDTTLSCQVPDVEGGAATLAILQRDGTRSNKISFVLRPFLQDVINSQNQKWRAGAKFYPGKEAAIIGTGFSEEVALLFGGHYLDRQEVQYISKNELRFTVNRSSEVAYPELLELQARLGTGETSNALSIPLWTYEIVCLGDSIVWGQGLRDEYKFTSLVERHIAEESAGQIGVYRHVYARSGANIGDPDHWNMRTQGNPNHEVPDRNPTIGQQVQLFQEAGGDPKAVRLVLLDGGINDVGVERILCNDDIRGDIESFCYGRMGQLLDRVHNTFPNAKIIVTGYFKIVSPQSDRALISLYLIGTGVSATVGAAVMVAGAGGIVAGVALSAELHDHLTDRSRVLHRQAHASLRRAIDEFNGSHAASVAFFADPEFTDEHAIFAPEALVWGVKGPPALDAADESASGGVAEDRKVLCVSAGLGGMAKFKCIRASAGHPNRAGAIRYAERILNIWNQEMNDLNEFPQNNN</sequence>
<gene>
    <name evidence="3" type="ORF">CRP01_34280</name>
</gene>
<dbReference type="CDD" id="cd00229">
    <property type="entry name" value="SGNH_hydrolase"/>
    <property type="match status" value="1"/>
</dbReference>
<protein>
    <recommendedName>
        <fullName evidence="2">IPT/TIG domain-containing protein</fullName>
    </recommendedName>
</protein>
<evidence type="ECO:0000313" key="3">
    <source>
        <dbReference type="EMBL" id="PHN01975.1"/>
    </source>
</evidence>
<dbReference type="Gene3D" id="3.40.50.1110">
    <property type="entry name" value="SGNH hydrolase"/>
    <property type="match status" value="1"/>
</dbReference>
<feature type="region of interest" description="Disordered" evidence="1">
    <location>
        <begin position="336"/>
        <end position="360"/>
    </location>
</feature>
<dbReference type="Gene3D" id="2.60.40.10">
    <property type="entry name" value="Immunoglobulins"/>
    <property type="match status" value="1"/>
</dbReference>
<feature type="domain" description="IPT/TIG" evidence="2">
    <location>
        <begin position="420"/>
        <end position="495"/>
    </location>
</feature>
<dbReference type="RefSeq" id="WP_099154598.1">
    <property type="nucleotide sequence ID" value="NZ_PDUD01000046.1"/>
</dbReference>
<feature type="compositionally biased region" description="Gly residues" evidence="1">
    <location>
        <begin position="338"/>
        <end position="358"/>
    </location>
</feature>
<evidence type="ECO:0000313" key="4">
    <source>
        <dbReference type="Proteomes" id="UP000223913"/>
    </source>
</evidence>
<accession>A0A2D0N0G1</accession>
<dbReference type="InterPro" id="IPR014756">
    <property type="entry name" value="Ig_E-set"/>
</dbReference>
<organism evidence="3 4">
    <name type="scientific">Flavilitoribacter nigricans (strain ATCC 23147 / DSM 23189 / NBRC 102662 / NCIMB 1420 / SS-2)</name>
    <name type="common">Lewinella nigricans</name>
    <dbReference type="NCBI Taxonomy" id="1122177"/>
    <lineage>
        <taxon>Bacteria</taxon>
        <taxon>Pseudomonadati</taxon>
        <taxon>Bacteroidota</taxon>
        <taxon>Saprospiria</taxon>
        <taxon>Saprospirales</taxon>
        <taxon>Lewinellaceae</taxon>
        <taxon>Flavilitoribacter</taxon>
    </lineage>
</organism>
<dbReference type="SUPFAM" id="SSF81296">
    <property type="entry name" value="E set domains"/>
    <property type="match status" value="1"/>
</dbReference>
<dbReference type="Pfam" id="PF01833">
    <property type="entry name" value="TIG"/>
    <property type="match status" value="1"/>
</dbReference>
<dbReference type="OrthoDB" id="2751633at2"/>
<feature type="compositionally biased region" description="Polar residues" evidence="1">
    <location>
        <begin position="379"/>
        <end position="401"/>
    </location>
</feature>
<dbReference type="InterPro" id="IPR036514">
    <property type="entry name" value="SGNH_hydro_sf"/>
</dbReference>
<dbReference type="GO" id="GO:0016788">
    <property type="term" value="F:hydrolase activity, acting on ester bonds"/>
    <property type="evidence" value="ECO:0007669"/>
    <property type="project" value="UniProtKB-ARBA"/>
</dbReference>
<dbReference type="Proteomes" id="UP000223913">
    <property type="component" value="Unassembled WGS sequence"/>
</dbReference>
<dbReference type="AlphaFoldDB" id="A0A2D0N0G1"/>
<feature type="compositionally biased region" description="Gly residues" evidence="1">
    <location>
        <begin position="287"/>
        <end position="307"/>
    </location>
</feature>
<dbReference type="EMBL" id="PDUD01000046">
    <property type="protein sequence ID" value="PHN01975.1"/>
    <property type="molecule type" value="Genomic_DNA"/>
</dbReference>
<evidence type="ECO:0000256" key="1">
    <source>
        <dbReference type="SAM" id="MobiDB-lite"/>
    </source>
</evidence>
<dbReference type="SUPFAM" id="SSF52266">
    <property type="entry name" value="SGNH hydrolase"/>
    <property type="match status" value="1"/>
</dbReference>
<proteinExistence type="predicted"/>
<keyword evidence="4" id="KW-1185">Reference proteome</keyword>
<dbReference type="InterPro" id="IPR002909">
    <property type="entry name" value="IPT_dom"/>
</dbReference>
<feature type="compositionally biased region" description="Gly residues" evidence="1">
    <location>
        <begin position="252"/>
        <end position="272"/>
    </location>
</feature>
<comment type="caution">
    <text evidence="3">The sequence shown here is derived from an EMBL/GenBank/DDBJ whole genome shotgun (WGS) entry which is preliminary data.</text>
</comment>
<feature type="region of interest" description="Disordered" evidence="1">
    <location>
        <begin position="252"/>
        <end position="307"/>
    </location>
</feature>
<feature type="region of interest" description="Disordered" evidence="1">
    <location>
        <begin position="373"/>
        <end position="401"/>
    </location>
</feature>